<accession>X0VKD1</accession>
<gene>
    <name evidence="1" type="ORF">S01H1_47076</name>
</gene>
<dbReference type="GO" id="GO:0003676">
    <property type="term" value="F:nucleic acid binding"/>
    <property type="evidence" value="ECO:0007669"/>
    <property type="project" value="InterPro"/>
</dbReference>
<comment type="caution">
    <text evidence="1">The sequence shown here is derived from an EMBL/GenBank/DDBJ whole genome shotgun (WGS) entry which is preliminary data.</text>
</comment>
<sequence>PKKKNNIIYVARHYIEKNNLNNFNVRFDVASIDGESFSYIENAFQV</sequence>
<organism evidence="1">
    <name type="scientific">marine sediment metagenome</name>
    <dbReference type="NCBI Taxonomy" id="412755"/>
    <lineage>
        <taxon>unclassified sequences</taxon>
        <taxon>metagenomes</taxon>
        <taxon>ecological metagenomes</taxon>
    </lineage>
</organism>
<protein>
    <submittedName>
        <fullName evidence="1">Uncharacterized protein</fullName>
    </submittedName>
</protein>
<dbReference type="EMBL" id="BARS01030171">
    <property type="protein sequence ID" value="GAG18715.1"/>
    <property type="molecule type" value="Genomic_DNA"/>
</dbReference>
<feature type="non-terminal residue" evidence="1">
    <location>
        <position position="1"/>
    </location>
</feature>
<dbReference type="InterPro" id="IPR011856">
    <property type="entry name" value="tRNA_endonuc-like_dom_sf"/>
</dbReference>
<dbReference type="Gene3D" id="3.40.1350.10">
    <property type="match status" value="1"/>
</dbReference>
<dbReference type="AlphaFoldDB" id="X0VKD1"/>
<name>X0VKD1_9ZZZZ</name>
<reference evidence="1" key="1">
    <citation type="journal article" date="2014" name="Front. Microbiol.">
        <title>High frequency of phylogenetically diverse reductive dehalogenase-homologous genes in deep subseafloor sedimentary metagenomes.</title>
        <authorList>
            <person name="Kawai M."/>
            <person name="Futagami T."/>
            <person name="Toyoda A."/>
            <person name="Takaki Y."/>
            <person name="Nishi S."/>
            <person name="Hori S."/>
            <person name="Arai W."/>
            <person name="Tsubouchi T."/>
            <person name="Morono Y."/>
            <person name="Uchiyama I."/>
            <person name="Ito T."/>
            <person name="Fujiyama A."/>
            <person name="Inagaki F."/>
            <person name="Takami H."/>
        </authorList>
    </citation>
    <scope>NUCLEOTIDE SEQUENCE</scope>
    <source>
        <strain evidence="1">Expedition CK06-06</strain>
    </source>
</reference>
<proteinExistence type="predicted"/>
<evidence type="ECO:0000313" key="1">
    <source>
        <dbReference type="EMBL" id="GAG18715.1"/>
    </source>
</evidence>